<feature type="domain" description="Alpha/beta hydrolase fold-3" evidence="2">
    <location>
        <begin position="82"/>
        <end position="287"/>
    </location>
</feature>
<reference evidence="3 4" key="1">
    <citation type="journal article" date="2019" name="Int. J. Syst. Evol. Microbiol.">
        <title>The Global Catalogue of Microorganisms (GCM) 10K type strain sequencing project: providing services to taxonomists for standard genome sequencing and annotation.</title>
        <authorList>
            <consortium name="The Broad Institute Genomics Platform"/>
            <consortium name="The Broad Institute Genome Sequencing Center for Infectious Disease"/>
            <person name="Wu L."/>
            <person name="Ma J."/>
        </authorList>
    </citation>
    <scope>NUCLEOTIDE SEQUENCE [LARGE SCALE GENOMIC DNA]</scope>
    <source>
        <strain evidence="3 4">DT85</strain>
    </source>
</reference>
<evidence type="ECO:0000256" key="1">
    <source>
        <dbReference type="ARBA" id="ARBA00022801"/>
    </source>
</evidence>
<accession>A0ABD5ZN46</accession>
<evidence type="ECO:0000313" key="4">
    <source>
        <dbReference type="Proteomes" id="UP001596398"/>
    </source>
</evidence>
<dbReference type="Pfam" id="PF07859">
    <property type="entry name" value="Abhydrolase_3"/>
    <property type="match status" value="1"/>
</dbReference>
<dbReference type="RefSeq" id="WP_276235732.1">
    <property type="nucleotide sequence ID" value="NZ_CP119802.1"/>
</dbReference>
<dbReference type="Proteomes" id="UP001596398">
    <property type="component" value="Unassembled WGS sequence"/>
</dbReference>
<dbReference type="PROSITE" id="PS00122">
    <property type="entry name" value="CARBOXYLESTERASE_B_1"/>
    <property type="match status" value="1"/>
</dbReference>
<dbReference type="InterPro" id="IPR019826">
    <property type="entry name" value="Carboxylesterase_B_AS"/>
</dbReference>
<dbReference type="GeneID" id="79266386"/>
<name>A0ABD5ZN46_9EURY</name>
<gene>
    <name evidence="3" type="ORF">ACFQJ4_05215</name>
</gene>
<protein>
    <submittedName>
        <fullName evidence="3">Alpha/beta hydrolase</fullName>
    </submittedName>
</protein>
<dbReference type="PANTHER" id="PTHR48081">
    <property type="entry name" value="AB HYDROLASE SUPERFAMILY PROTEIN C4A8.06C"/>
    <property type="match status" value="1"/>
</dbReference>
<proteinExistence type="predicted"/>
<keyword evidence="1 3" id="KW-0378">Hydrolase</keyword>
<dbReference type="PANTHER" id="PTHR48081:SF8">
    <property type="entry name" value="ALPHA_BETA HYDROLASE FOLD-3 DOMAIN-CONTAINING PROTEIN-RELATED"/>
    <property type="match status" value="1"/>
</dbReference>
<dbReference type="Gene3D" id="3.40.50.1820">
    <property type="entry name" value="alpha/beta hydrolase"/>
    <property type="match status" value="1"/>
</dbReference>
<dbReference type="AlphaFoldDB" id="A0ABD5ZN46"/>
<evidence type="ECO:0000259" key="2">
    <source>
        <dbReference type="Pfam" id="PF07859"/>
    </source>
</evidence>
<dbReference type="SUPFAM" id="SSF53474">
    <property type="entry name" value="alpha/beta-Hydrolases"/>
    <property type="match status" value="1"/>
</dbReference>
<dbReference type="InterPro" id="IPR013094">
    <property type="entry name" value="AB_hydrolase_3"/>
</dbReference>
<comment type="caution">
    <text evidence="3">The sequence shown here is derived from an EMBL/GenBank/DDBJ whole genome shotgun (WGS) entry which is preliminary data.</text>
</comment>
<dbReference type="EMBL" id="JBHTAP010000001">
    <property type="protein sequence ID" value="MFC7234717.1"/>
    <property type="molecule type" value="Genomic_DNA"/>
</dbReference>
<evidence type="ECO:0000313" key="3">
    <source>
        <dbReference type="EMBL" id="MFC7234717.1"/>
    </source>
</evidence>
<organism evidence="3 4">
    <name type="scientific">Halosegnis marinus</name>
    <dbReference type="NCBI Taxonomy" id="3034023"/>
    <lineage>
        <taxon>Archaea</taxon>
        <taxon>Methanobacteriati</taxon>
        <taxon>Methanobacteriota</taxon>
        <taxon>Stenosarchaea group</taxon>
        <taxon>Halobacteria</taxon>
        <taxon>Halobacteriales</taxon>
        <taxon>Natronomonadaceae</taxon>
        <taxon>Halosegnis</taxon>
    </lineage>
</organism>
<keyword evidence="4" id="KW-1185">Reference proteome</keyword>
<dbReference type="GO" id="GO:0016787">
    <property type="term" value="F:hydrolase activity"/>
    <property type="evidence" value="ECO:0007669"/>
    <property type="project" value="UniProtKB-KW"/>
</dbReference>
<sequence>MTDRPDTLDPDLAAVVEAFEASGVPEWHTLDIESARRLEDDLFGADRTTPVAYTRDVAVEGPNGPVSVRAVRPEAAGELPVVVFYHGGLWALGTLDSVEDICRELADRVPAVVLAADYRLAPEHPFPAGLDDCVAAYEWAREHADAFGGDTDRVSVAGTSAGGNLAAGVARRCRDGGLPAPERQALLYPMVDDDFDRPSYRENADGPLLTRDAVEHFWGEYVRSPVDRANPYVAPLRGDASGLAPATVVTAGFDPLRDEGTAYAEALAGAGVAVDHRHYPSMCHGFLSLTDEVAVADGAMADLAADLGGE</sequence>
<dbReference type="InterPro" id="IPR029058">
    <property type="entry name" value="AB_hydrolase_fold"/>
</dbReference>
<dbReference type="InterPro" id="IPR050300">
    <property type="entry name" value="GDXG_lipolytic_enzyme"/>
</dbReference>